<evidence type="ECO:0000256" key="4">
    <source>
        <dbReference type="PROSITE-ProRule" id="PRU00134"/>
    </source>
</evidence>
<proteinExistence type="predicted"/>
<evidence type="ECO:0000313" key="7">
    <source>
        <dbReference type="Proteomes" id="UP000030669"/>
    </source>
</evidence>
<name>S7PSY1_GLOTA</name>
<evidence type="ECO:0000256" key="1">
    <source>
        <dbReference type="ARBA" id="ARBA00022723"/>
    </source>
</evidence>
<evidence type="ECO:0000313" key="6">
    <source>
        <dbReference type="EMBL" id="EPQ50921.1"/>
    </source>
</evidence>
<keyword evidence="2 4" id="KW-0863">Zinc-finger</keyword>
<feature type="domain" description="MYND-type" evidence="5">
    <location>
        <begin position="15"/>
        <end position="57"/>
    </location>
</feature>
<accession>S7PSY1</accession>
<keyword evidence="1" id="KW-0479">Metal-binding</keyword>
<dbReference type="KEGG" id="gtr:GLOTRDRAFT_118255"/>
<dbReference type="SUPFAM" id="SSF144232">
    <property type="entry name" value="HIT/MYND zinc finger-like"/>
    <property type="match status" value="1"/>
</dbReference>
<dbReference type="OrthoDB" id="432970at2759"/>
<dbReference type="PROSITE" id="PS01360">
    <property type="entry name" value="ZF_MYND_1"/>
    <property type="match status" value="1"/>
</dbReference>
<dbReference type="AlphaFoldDB" id="S7PSY1"/>
<dbReference type="Proteomes" id="UP000030669">
    <property type="component" value="Unassembled WGS sequence"/>
</dbReference>
<sequence length="247" mass="27469">MSKQLGPLSQESKQCQHCYKPESPPAFKLLSCSSCHRAHYCNKECQKNDWPKHKVLCKVNTETRSRLKEDRRKGEVGLPLGSVSLDANTIESKLKLFLQIHKAGLCWAFIQALELRDHPSRIDTHLLYVHLEPTFTAKPSSSADPAKLFRLSSTMLSTYDETFDYLASDPAVIRRMGPVHEQIAAIRAESAALKAKGGMGIGVELIACGPMMHVMPVGLPDGDLEGVDLRKDWESVLAGTFERGLRL</sequence>
<dbReference type="Gene3D" id="6.10.140.2220">
    <property type="match status" value="1"/>
</dbReference>
<dbReference type="eggNOG" id="ENOG502R8MG">
    <property type="taxonomic scope" value="Eukaryota"/>
</dbReference>
<protein>
    <recommendedName>
        <fullName evidence="5">MYND-type domain-containing protein</fullName>
    </recommendedName>
</protein>
<dbReference type="GO" id="GO:0008270">
    <property type="term" value="F:zinc ion binding"/>
    <property type="evidence" value="ECO:0007669"/>
    <property type="project" value="UniProtKB-KW"/>
</dbReference>
<dbReference type="PROSITE" id="PS50865">
    <property type="entry name" value="ZF_MYND_2"/>
    <property type="match status" value="1"/>
</dbReference>
<dbReference type="GeneID" id="19300464"/>
<dbReference type="OMA" id="CNTHTES"/>
<evidence type="ECO:0000256" key="2">
    <source>
        <dbReference type="ARBA" id="ARBA00022771"/>
    </source>
</evidence>
<dbReference type="InterPro" id="IPR002893">
    <property type="entry name" value="Znf_MYND"/>
</dbReference>
<dbReference type="HOGENOM" id="CLU_094262_0_1_1"/>
<dbReference type="EMBL" id="KB469313">
    <property type="protein sequence ID" value="EPQ50921.1"/>
    <property type="molecule type" value="Genomic_DNA"/>
</dbReference>
<dbReference type="Pfam" id="PF01753">
    <property type="entry name" value="zf-MYND"/>
    <property type="match status" value="1"/>
</dbReference>
<evidence type="ECO:0000259" key="5">
    <source>
        <dbReference type="PROSITE" id="PS50865"/>
    </source>
</evidence>
<reference evidence="6 7" key="1">
    <citation type="journal article" date="2012" name="Science">
        <title>The Paleozoic origin of enzymatic lignin decomposition reconstructed from 31 fungal genomes.</title>
        <authorList>
            <person name="Floudas D."/>
            <person name="Binder M."/>
            <person name="Riley R."/>
            <person name="Barry K."/>
            <person name="Blanchette R.A."/>
            <person name="Henrissat B."/>
            <person name="Martinez A.T."/>
            <person name="Otillar R."/>
            <person name="Spatafora J.W."/>
            <person name="Yadav J.S."/>
            <person name="Aerts A."/>
            <person name="Benoit I."/>
            <person name="Boyd A."/>
            <person name="Carlson A."/>
            <person name="Copeland A."/>
            <person name="Coutinho P.M."/>
            <person name="de Vries R.P."/>
            <person name="Ferreira P."/>
            <person name="Findley K."/>
            <person name="Foster B."/>
            <person name="Gaskell J."/>
            <person name="Glotzer D."/>
            <person name="Gorecki P."/>
            <person name="Heitman J."/>
            <person name="Hesse C."/>
            <person name="Hori C."/>
            <person name="Igarashi K."/>
            <person name="Jurgens J.A."/>
            <person name="Kallen N."/>
            <person name="Kersten P."/>
            <person name="Kohler A."/>
            <person name="Kuees U."/>
            <person name="Kumar T.K.A."/>
            <person name="Kuo A."/>
            <person name="LaButti K."/>
            <person name="Larrondo L.F."/>
            <person name="Lindquist E."/>
            <person name="Ling A."/>
            <person name="Lombard V."/>
            <person name="Lucas S."/>
            <person name="Lundell T."/>
            <person name="Martin R."/>
            <person name="McLaughlin D.J."/>
            <person name="Morgenstern I."/>
            <person name="Morin E."/>
            <person name="Murat C."/>
            <person name="Nagy L.G."/>
            <person name="Nolan M."/>
            <person name="Ohm R.A."/>
            <person name="Patyshakuliyeva A."/>
            <person name="Rokas A."/>
            <person name="Ruiz-Duenas F.J."/>
            <person name="Sabat G."/>
            <person name="Salamov A."/>
            <person name="Samejima M."/>
            <person name="Schmutz J."/>
            <person name="Slot J.C."/>
            <person name="St John F."/>
            <person name="Stenlid J."/>
            <person name="Sun H."/>
            <person name="Sun S."/>
            <person name="Syed K."/>
            <person name="Tsang A."/>
            <person name="Wiebenga A."/>
            <person name="Young D."/>
            <person name="Pisabarro A."/>
            <person name="Eastwood D.C."/>
            <person name="Martin F."/>
            <person name="Cullen D."/>
            <person name="Grigoriev I.V."/>
            <person name="Hibbett D.S."/>
        </authorList>
    </citation>
    <scope>NUCLEOTIDE SEQUENCE [LARGE SCALE GENOMIC DNA]</scope>
    <source>
        <strain evidence="6 7">ATCC 11539</strain>
    </source>
</reference>
<keyword evidence="3" id="KW-0862">Zinc</keyword>
<keyword evidence="7" id="KW-1185">Reference proteome</keyword>
<evidence type="ECO:0000256" key="3">
    <source>
        <dbReference type="ARBA" id="ARBA00022833"/>
    </source>
</evidence>
<gene>
    <name evidence="6" type="ORF">GLOTRDRAFT_118255</name>
</gene>
<dbReference type="RefSeq" id="XP_007870795.1">
    <property type="nucleotide sequence ID" value="XM_007872604.1"/>
</dbReference>
<organism evidence="6 7">
    <name type="scientific">Gloeophyllum trabeum (strain ATCC 11539 / FP-39264 / Madison 617)</name>
    <name type="common">Brown rot fungus</name>
    <dbReference type="NCBI Taxonomy" id="670483"/>
    <lineage>
        <taxon>Eukaryota</taxon>
        <taxon>Fungi</taxon>
        <taxon>Dikarya</taxon>
        <taxon>Basidiomycota</taxon>
        <taxon>Agaricomycotina</taxon>
        <taxon>Agaricomycetes</taxon>
        <taxon>Gloeophyllales</taxon>
        <taxon>Gloeophyllaceae</taxon>
        <taxon>Gloeophyllum</taxon>
    </lineage>
</organism>